<evidence type="ECO:0000256" key="3">
    <source>
        <dbReference type="ARBA" id="ARBA00022475"/>
    </source>
</evidence>
<feature type="transmembrane region" description="Helical" evidence="7">
    <location>
        <begin position="179"/>
        <end position="200"/>
    </location>
</feature>
<feature type="transmembrane region" description="Helical" evidence="7">
    <location>
        <begin position="63"/>
        <end position="83"/>
    </location>
</feature>
<feature type="transmembrane region" description="Helical" evidence="7">
    <location>
        <begin position="317"/>
        <end position="334"/>
    </location>
</feature>
<dbReference type="RefSeq" id="WP_351957336.1">
    <property type="nucleotide sequence ID" value="NZ_JBEOZM010000005.1"/>
</dbReference>
<feature type="transmembrane region" description="Helical" evidence="7">
    <location>
        <begin position="283"/>
        <end position="305"/>
    </location>
</feature>
<dbReference type="Gene3D" id="1.20.1250.20">
    <property type="entry name" value="MFS general substrate transporter like domains"/>
    <property type="match status" value="1"/>
</dbReference>
<evidence type="ECO:0000256" key="6">
    <source>
        <dbReference type="ARBA" id="ARBA00023136"/>
    </source>
</evidence>
<sequence length="506" mass="52604">MSMDNAAPPTAAADAERIGPDLWWLTGILVLGGFATLLDSTIVNVAVGTLAKEFDAGLSAVQWSVTGYLLALCMTIPLSGWAVERFGAKQTWLFSQVVFLAGSLLAGLSWSVQSLIVFRVLQGVGGGLVMPVGQSLLAQAAGTKRLGRLMGIVSIPAMFAPVVGPTLGGVVIDHIGWRWIFYLNLPLGLATIVFSLMKISNVVAPGRSRLDVLGLALLAPGLGAFLYGLSEVGSQGGFDNDGTIAGLVVGAVLILAFCGHALRTRFAPLMDLRLFKERNFRSGTSATFFLSMAMFGAMIPLPLYFQLVRGADVMESGLLLMPQSIGYFLAIVVVGKLTAALGARSVSIAGVFLAVIGTVPFGLITADSSKVLLCSSMVVRGFGFGAAMLPCMTTAYSGLKSASVPHATSAFNIFQRIGASLGTAALAVVLQQRATAELDGRAAGLTQVLPGGDVAHSLAGAFSVTFWWALGLTVLALLPCVTLPGRVPRDDSAPASRTAQLTEPAV</sequence>
<keyword evidence="2" id="KW-0813">Transport</keyword>
<feature type="transmembrane region" description="Helical" evidence="7">
    <location>
        <begin position="466"/>
        <end position="487"/>
    </location>
</feature>
<evidence type="ECO:0000313" key="9">
    <source>
        <dbReference type="EMBL" id="MER6268753.1"/>
    </source>
</evidence>
<keyword evidence="10" id="KW-1185">Reference proteome</keyword>
<evidence type="ECO:0000259" key="8">
    <source>
        <dbReference type="PROSITE" id="PS50850"/>
    </source>
</evidence>
<feature type="transmembrane region" description="Helical" evidence="7">
    <location>
        <begin position="212"/>
        <end position="230"/>
    </location>
</feature>
<dbReference type="PANTHER" id="PTHR23501:SF1">
    <property type="entry name" value="TRANSPORT PROTEIN HSRA-RELATED"/>
    <property type="match status" value="1"/>
</dbReference>
<dbReference type="Proteomes" id="UP001490365">
    <property type="component" value="Unassembled WGS sequence"/>
</dbReference>
<feature type="transmembrane region" description="Helical" evidence="7">
    <location>
        <begin position="378"/>
        <end position="399"/>
    </location>
</feature>
<dbReference type="NCBIfam" id="TIGR00711">
    <property type="entry name" value="efflux_EmrB"/>
    <property type="match status" value="1"/>
</dbReference>
<reference evidence="9 10" key="1">
    <citation type="submission" date="2024-06" db="EMBL/GenBank/DDBJ databases">
        <title>The Natural Products Discovery Center: Release of the First 8490 Sequenced Strains for Exploring Actinobacteria Biosynthetic Diversity.</title>
        <authorList>
            <person name="Kalkreuter E."/>
            <person name="Kautsar S.A."/>
            <person name="Yang D."/>
            <person name="Bader C.D."/>
            <person name="Teijaro C.N."/>
            <person name="Fluegel L."/>
            <person name="Davis C.M."/>
            <person name="Simpson J.R."/>
            <person name="Lauterbach L."/>
            <person name="Steele A.D."/>
            <person name="Gui C."/>
            <person name="Meng S."/>
            <person name="Li G."/>
            <person name="Viehrig K."/>
            <person name="Ye F."/>
            <person name="Su P."/>
            <person name="Kiefer A.F."/>
            <person name="Nichols A."/>
            <person name="Cepeda A.J."/>
            <person name="Yan W."/>
            <person name="Fan B."/>
            <person name="Jiang Y."/>
            <person name="Adhikari A."/>
            <person name="Zheng C.-J."/>
            <person name="Schuster L."/>
            <person name="Cowan T.M."/>
            <person name="Smanski M.J."/>
            <person name="Chevrette M.G."/>
            <person name="De Carvalho L.P.S."/>
            <person name="Shen B."/>
        </authorList>
    </citation>
    <scope>NUCLEOTIDE SEQUENCE [LARGE SCALE GENOMIC DNA]</scope>
    <source>
        <strain evidence="9 10">NPDC001694</strain>
    </source>
</reference>
<dbReference type="InterPro" id="IPR011701">
    <property type="entry name" value="MFS"/>
</dbReference>
<keyword evidence="3" id="KW-1003">Cell membrane</keyword>
<evidence type="ECO:0000256" key="5">
    <source>
        <dbReference type="ARBA" id="ARBA00022989"/>
    </source>
</evidence>
<dbReference type="Pfam" id="PF07690">
    <property type="entry name" value="MFS_1"/>
    <property type="match status" value="1"/>
</dbReference>
<name>A0ABV1TFE2_9ACTN</name>
<evidence type="ECO:0000256" key="4">
    <source>
        <dbReference type="ARBA" id="ARBA00022692"/>
    </source>
</evidence>
<feature type="transmembrane region" description="Helical" evidence="7">
    <location>
        <begin position="116"/>
        <end position="137"/>
    </location>
</feature>
<keyword evidence="6 7" id="KW-0472">Membrane</keyword>
<keyword evidence="4 7" id="KW-0812">Transmembrane</keyword>
<comment type="subcellular location">
    <subcellularLocation>
        <location evidence="1">Cell membrane</location>
        <topology evidence="1">Multi-pass membrane protein</topology>
    </subcellularLocation>
</comment>
<comment type="caution">
    <text evidence="9">The sequence shown here is derived from an EMBL/GenBank/DDBJ whole genome shotgun (WGS) entry which is preliminary data.</text>
</comment>
<feature type="transmembrane region" description="Helical" evidence="7">
    <location>
        <begin position="346"/>
        <end position="366"/>
    </location>
</feature>
<feature type="domain" description="Major facilitator superfamily (MFS) profile" evidence="8">
    <location>
        <begin position="25"/>
        <end position="488"/>
    </location>
</feature>
<accession>A0ABV1TFE2</accession>
<protein>
    <submittedName>
        <fullName evidence="9">MDR family MFS transporter</fullName>
    </submittedName>
</protein>
<dbReference type="InterPro" id="IPR036259">
    <property type="entry name" value="MFS_trans_sf"/>
</dbReference>
<keyword evidence="5 7" id="KW-1133">Transmembrane helix</keyword>
<dbReference type="SUPFAM" id="SSF103473">
    <property type="entry name" value="MFS general substrate transporter"/>
    <property type="match status" value="1"/>
</dbReference>
<feature type="transmembrane region" description="Helical" evidence="7">
    <location>
        <begin position="411"/>
        <end position="430"/>
    </location>
</feature>
<evidence type="ECO:0000256" key="1">
    <source>
        <dbReference type="ARBA" id="ARBA00004651"/>
    </source>
</evidence>
<evidence type="ECO:0000256" key="2">
    <source>
        <dbReference type="ARBA" id="ARBA00022448"/>
    </source>
</evidence>
<proteinExistence type="predicted"/>
<feature type="transmembrane region" description="Helical" evidence="7">
    <location>
        <begin position="149"/>
        <end position="167"/>
    </location>
</feature>
<dbReference type="Gene3D" id="1.20.1720.10">
    <property type="entry name" value="Multidrug resistance protein D"/>
    <property type="match status" value="1"/>
</dbReference>
<feature type="transmembrane region" description="Helical" evidence="7">
    <location>
        <begin position="92"/>
        <end position="110"/>
    </location>
</feature>
<organism evidence="9 10">
    <name type="scientific">Streptomyces sp. 900105755</name>
    <dbReference type="NCBI Taxonomy" id="3154389"/>
    <lineage>
        <taxon>Bacteria</taxon>
        <taxon>Bacillati</taxon>
        <taxon>Actinomycetota</taxon>
        <taxon>Actinomycetes</taxon>
        <taxon>Kitasatosporales</taxon>
        <taxon>Streptomycetaceae</taxon>
        <taxon>Streptomyces</taxon>
    </lineage>
</organism>
<feature type="transmembrane region" description="Helical" evidence="7">
    <location>
        <begin position="22"/>
        <end position="43"/>
    </location>
</feature>
<dbReference type="CDD" id="cd17503">
    <property type="entry name" value="MFS_LmrB_MDR_like"/>
    <property type="match status" value="1"/>
</dbReference>
<evidence type="ECO:0000256" key="7">
    <source>
        <dbReference type="SAM" id="Phobius"/>
    </source>
</evidence>
<dbReference type="InterPro" id="IPR020846">
    <property type="entry name" value="MFS_dom"/>
</dbReference>
<feature type="transmembrane region" description="Helical" evidence="7">
    <location>
        <begin position="242"/>
        <end position="262"/>
    </location>
</feature>
<gene>
    <name evidence="9" type="ORF">ABT211_15850</name>
</gene>
<evidence type="ECO:0000313" key="10">
    <source>
        <dbReference type="Proteomes" id="UP001490365"/>
    </source>
</evidence>
<dbReference type="InterPro" id="IPR004638">
    <property type="entry name" value="EmrB-like"/>
</dbReference>
<dbReference type="PROSITE" id="PS50850">
    <property type="entry name" value="MFS"/>
    <property type="match status" value="1"/>
</dbReference>
<dbReference type="PANTHER" id="PTHR23501">
    <property type="entry name" value="MAJOR FACILITATOR SUPERFAMILY"/>
    <property type="match status" value="1"/>
</dbReference>
<dbReference type="EMBL" id="JBEOZM010000005">
    <property type="protein sequence ID" value="MER6268753.1"/>
    <property type="molecule type" value="Genomic_DNA"/>
</dbReference>